<dbReference type="SUPFAM" id="SSF53335">
    <property type="entry name" value="S-adenosyl-L-methionine-dependent methyltransferases"/>
    <property type="match status" value="1"/>
</dbReference>
<keyword evidence="2" id="KW-0830">Ubiquinone</keyword>
<accession>A0A1H8FU33</accession>
<reference evidence="2 3" key="1">
    <citation type="submission" date="2016-10" db="EMBL/GenBank/DDBJ databases">
        <authorList>
            <person name="de Groot N.N."/>
        </authorList>
    </citation>
    <scope>NUCLEOTIDE SEQUENCE [LARGE SCALE GENOMIC DNA]</scope>
    <source>
        <strain evidence="2 3">DSM 15123</strain>
    </source>
</reference>
<dbReference type="EMBL" id="FOCW01000001">
    <property type="protein sequence ID" value="SEN35040.1"/>
    <property type="molecule type" value="Genomic_DNA"/>
</dbReference>
<proteinExistence type="predicted"/>
<dbReference type="Proteomes" id="UP000199531">
    <property type="component" value="Unassembled WGS sequence"/>
</dbReference>
<dbReference type="InterPro" id="IPR029063">
    <property type="entry name" value="SAM-dependent_MTases_sf"/>
</dbReference>
<dbReference type="STRING" id="1121117.SAMN02745977_01180"/>
<dbReference type="CDD" id="cd02440">
    <property type="entry name" value="AdoMet_MTases"/>
    <property type="match status" value="1"/>
</dbReference>
<dbReference type="InterPro" id="IPR041698">
    <property type="entry name" value="Methyltransf_25"/>
</dbReference>
<name>A0A1H8FU33_9BURK</name>
<dbReference type="AlphaFoldDB" id="A0A1H8FU33"/>
<dbReference type="Gene3D" id="3.40.50.150">
    <property type="entry name" value="Vaccinia Virus protein VP39"/>
    <property type="match status" value="1"/>
</dbReference>
<dbReference type="GO" id="GO:0008168">
    <property type="term" value="F:methyltransferase activity"/>
    <property type="evidence" value="ECO:0007669"/>
    <property type="project" value="UniProtKB-KW"/>
</dbReference>
<protein>
    <submittedName>
        <fullName evidence="2">Ubiquinone/menaquinone biosynthesis C-methylase UbiE</fullName>
    </submittedName>
</protein>
<evidence type="ECO:0000259" key="1">
    <source>
        <dbReference type="Pfam" id="PF13649"/>
    </source>
</evidence>
<dbReference type="PANTHER" id="PTHR43591">
    <property type="entry name" value="METHYLTRANSFERASE"/>
    <property type="match status" value="1"/>
</dbReference>
<gene>
    <name evidence="2" type="ORF">SAMN02745977_01180</name>
</gene>
<evidence type="ECO:0000313" key="2">
    <source>
        <dbReference type="EMBL" id="SEN35040.1"/>
    </source>
</evidence>
<sequence length="239" mass="27293">MPDVKTQSQAVAVSAISAPPQYLSDTYSWAYVTPEAVHRFERQWLVNLILWGNFPRLRDMALDAFGKQLTGRSLQVACVYGDLTARMAARHADESQLDVIDVLPVQIENLKRKLGLRSKVGIIQANSAALPQADASYDRALLYFLLHEQPEDVRVKTVREAFRVVKPGGKIVFVDYHKPRLWHPLYPVMRMVLKTLEPYALDLWSREITDWFPAEFKTASISKKTYFGGLYQIIEVVRA</sequence>
<dbReference type="Pfam" id="PF13649">
    <property type="entry name" value="Methyltransf_25"/>
    <property type="match status" value="1"/>
</dbReference>
<evidence type="ECO:0000313" key="3">
    <source>
        <dbReference type="Proteomes" id="UP000199531"/>
    </source>
</evidence>
<keyword evidence="3" id="KW-1185">Reference proteome</keyword>
<keyword evidence="2" id="KW-0808">Transferase</keyword>
<feature type="domain" description="Methyltransferase" evidence="1">
    <location>
        <begin position="74"/>
        <end position="169"/>
    </location>
</feature>
<organism evidence="2 3">
    <name type="scientific">Brachymonas denitrificans DSM 15123</name>
    <dbReference type="NCBI Taxonomy" id="1121117"/>
    <lineage>
        <taxon>Bacteria</taxon>
        <taxon>Pseudomonadati</taxon>
        <taxon>Pseudomonadota</taxon>
        <taxon>Betaproteobacteria</taxon>
        <taxon>Burkholderiales</taxon>
        <taxon>Comamonadaceae</taxon>
        <taxon>Brachymonas</taxon>
    </lineage>
</organism>
<dbReference type="NCBIfam" id="NF038261">
    <property type="entry name" value="rhodoquin_RquA"/>
    <property type="match status" value="1"/>
</dbReference>
<keyword evidence="2" id="KW-0489">Methyltransferase</keyword>
<dbReference type="GO" id="GO:0032259">
    <property type="term" value="P:methylation"/>
    <property type="evidence" value="ECO:0007669"/>
    <property type="project" value="UniProtKB-KW"/>
</dbReference>